<sequence length="101" mass="11137">MIQKKFRQEDENMALKLTRKPPEGRTRPAAPAVASRPAPEVPHNPRQVRRPVPGFRRVRQSTEADTGMPVPGAAPEPQASGPQTTSRMTISLDDVDAKIPY</sequence>
<reference evidence="2 3" key="1">
    <citation type="submission" date="2015-06" db="EMBL/GenBank/DDBJ databases">
        <title>Improved classification and identification of acetic acid bacteria using matrix-assisted laser desorption/ionization time-of-flight mass spectrometry; Gluconobacter nephelii and Gluconobacter uchimurae are later heterotypic synonyms of Gluconobacter japonicus and Gluconobacter oxydans, respectively.</title>
        <authorList>
            <person name="Li L."/>
            <person name="Cleenwerck I."/>
            <person name="De Vuyst L."/>
            <person name="Vandamme P."/>
        </authorList>
    </citation>
    <scope>NUCLEOTIDE SEQUENCE [LARGE SCALE GENOMIC DNA]</scope>
    <source>
        <strain evidence="2 3">LMG 1764</strain>
    </source>
</reference>
<evidence type="ECO:0000313" key="3">
    <source>
        <dbReference type="Proteomes" id="UP000075573"/>
    </source>
</evidence>
<feature type="compositionally biased region" description="Low complexity" evidence="1">
    <location>
        <begin position="27"/>
        <end position="38"/>
    </location>
</feature>
<feature type="compositionally biased region" description="Polar residues" evidence="1">
    <location>
        <begin position="80"/>
        <end position="89"/>
    </location>
</feature>
<dbReference type="EMBL" id="LHZB01000118">
    <property type="protein sequence ID" value="KXV00072.1"/>
    <property type="molecule type" value="Genomic_DNA"/>
</dbReference>
<protein>
    <submittedName>
        <fullName evidence="2">Uncharacterized protein</fullName>
    </submittedName>
</protein>
<feature type="compositionally biased region" description="Basic and acidic residues" evidence="1">
    <location>
        <begin position="1"/>
        <end position="10"/>
    </location>
</feature>
<dbReference type="PATRIC" id="fig|442.7.peg.3353"/>
<proteinExistence type="predicted"/>
<evidence type="ECO:0000313" key="2">
    <source>
        <dbReference type="EMBL" id="KXV00072.1"/>
    </source>
</evidence>
<name>A0A149QRZ0_9PROT</name>
<dbReference type="AlphaFoldDB" id="A0A149QRZ0"/>
<dbReference type="Proteomes" id="UP000075573">
    <property type="component" value="Unassembled WGS sequence"/>
</dbReference>
<feature type="region of interest" description="Disordered" evidence="1">
    <location>
        <begin position="1"/>
        <end position="101"/>
    </location>
</feature>
<organism evidence="2 3">
    <name type="scientific">Gluconobacter potus</name>
    <dbReference type="NCBI Taxonomy" id="2724927"/>
    <lineage>
        <taxon>Bacteria</taxon>
        <taxon>Pseudomonadati</taxon>
        <taxon>Pseudomonadota</taxon>
        <taxon>Alphaproteobacteria</taxon>
        <taxon>Acetobacterales</taxon>
        <taxon>Acetobacteraceae</taxon>
        <taxon>Gluconobacter</taxon>
    </lineage>
</organism>
<comment type="caution">
    <text evidence="2">The sequence shown here is derived from an EMBL/GenBank/DDBJ whole genome shotgun (WGS) entry which is preliminary data.</text>
</comment>
<accession>A0A149QRZ0</accession>
<evidence type="ECO:0000256" key="1">
    <source>
        <dbReference type="SAM" id="MobiDB-lite"/>
    </source>
</evidence>
<dbReference type="RefSeq" id="WP_062497355.1">
    <property type="nucleotide sequence ID" value="NZ_LHZB01000118.1"/>
</dbReference>
<gene>
    <name evidence="2" type="ORF">AD929_12645</name>
</gene>